<evidence type="ECO:0000313" key="3">
    <source>
        <dbReference type="Proteomes" id="UP001285908"/>
    </source>
</evidence>
<dbReference type="GeneID" id="87873963"/>
<dbReference type="AlphaFoldDB" id="A0AAJ0MNW1"/>
<dbReference type="InterPro" id="IPR012677">
    <property type="entry name" value="Nucleotide-bd_a/b_plait_sf"/>
</dbReference>
<protein>
    <recommendedName>
        <fullName evidence="4">RRM domain-containing protein</fullName>
    </recommendedName>
</protein>
<name>A0AAJ0MNW1_9PEZI</name>
<comment type="caution">
    <text evidence="2">The sequence shown here is derived from an EMBL/GenBank/DDBJ whole genome shotgun (WGS) entry which is preliminary data.</text>
</comment>
<sequence length="340" mass="38026">MSSHNSSQNNPQAGSSLGATGSGRREFRPMDAVVVERGPLTEEEKEARRALGFSENYMGDATNERNRSANIPDNLNCSLYITGLPIDITVRQIFDDIRNIGKVYSLHISPRGDSHSRAAAAIVFFTRAAAERFYNRFSTRDNPAVRWGGTVARPGRILGRLPVNVVWNQVKAAPCTDREHVTRVIQVEGPSDIVNEEFLLSYFRTKCRFDLEKILVLSEEYRDVHVCGGQPPANPAAPIPIAPAPAPEKRQSRALASNNWRERAKPASAEPEVQLEAQERAAVPTERKHYRIMEFYFGTVKGQALACRMSLDWEFKAKGVLCRYGKSLSGSWCTEQDECR</sequence>
<evidence type="ECO:0000313" key="2">
    <source>
        <dbReference type="EMBL" id="KAK3488041.1"/>
    </source>
</evidence>
<feature type="region of interest" description="Disordered" evidence="1">
    <location>
        <begin position="1"/>
        <end position="30"/>
    </location>
</feature>
<organism evidence="2 3">
    <name type="scientific">Neurospora hispaniola</name>
    <dbReference type="NCBI Taxonomy" id="588809"/>
    <lineage>
        <taxon>Eukaryota</taxon>
        <taxon>Fungi</taxon>
        <taxon>Dikarya</taxon>
        <taxon>Ascomycota</taxon>
        <taxon>Pezizomycotina</taxon>
        <taxon>Sordariomycetes</taxon>
        <taxon>Sordariomycetidae</taxon>
        <taxon>Sordariales</taxon>
        <taxon>Sordariaceae</taxon>
        <taxon>Neurospora</taxon>
    </lineage>
</organism>
<gene>
    <name evidence="2" type="ORF">B0T23DRAFT_364498</name>
</gene>
<dbReference type="RefSeq" id="XP_062690168.1">
    <property type="nucleotide sequence ID" value="XM_062836341.1"/>
</dbReference>
<dbReference type="EMBL" id="JAULSX010000007">
    <property type="protein sequence ID" value="KAK3488041.1"/>
    <property type="molecule type" value="Genomic_DNA"/>
</dbReference>
<dbReference type="Gene3D" id="3.30.70.330">
    <property type="match status" value="1"/>
</dbReference>
<dbReference type="GO" id="GO:0003676">
    <property type="term" value="F:nucleic acid binding"/>
    <property type="evidence" value="ECO:0007669"/>
    <property type="project" value="InterPro"/>
</dbReference>
<accession>A0AAJ0MNW1</accession>
<dbReference type="InterPro" id="IPR035979">
    <property type="entry name" value="RBD_domain_sf"/>
</dbReference>
<feature type="compositionally biased region" description="Polar residues" evidence="1">
    <location>
        <begin position="1"/>
        <end position="19"/>
    </location>
</feature>
<evidence type="ECO:0000256" key="1">
    <source>
        <dbReference type="SAM" id="MobiDB-lite"/>
    </source>
</evidence>
<dbReference type="Proteomes" id="UP001285908">
    <property type="component" value="Unassembled WGS sequence"/>
</dbReference>
<evidence type="ECO:0008006" key="4">
    <source>
        <dbReference type="Google" id="ProtNLM"/>
    </source>
</evidence>
<keyword evidence="3" id="KW-1185">Reference proteome</keyword>
<proteinExistence type="predicted"/>
<dbReference type="SUPFAM" id="SSF54928">
    <property type="entry name" value="RNA-binding domain, RBD"/>
    <property type="match status" value="1"/>
</dbReference>
<reference evidence="2 3" key="1">
    <citation type="journal article" date="2023" name="Mol. Phylogenet. Evol.">
        <title>Genome-scale phylogeny and comparative genomics of the fungal order Sordariales.</title>
        <authorList>
            <person name="Hensen N."/>
            <person name="Bonometti L."/>
            <person name="Westerberg I."/>
            <person name="Brannstrom I.O."/>
            <person name="Guillou S."/>
            <person name="Cros-Aarteil S."/>
            <person name="Calhoun S."/>
            <person name="Haridas S."/>
            <person name="Kuo A."/>
            <person name="Mondo S."/>
            <person name="Pangilinan J."/>
            <person name="Riley R."/>
            <person name="LaButti K."/>
            <person name="Andreopoulos B."/>
            <person name="Lipzen A."/>
            <person name="Chen C."/>
            <person name="Yan M."/>
            <person name="Daum C."/>
            <person name="Ng V."/>
            <person name="Clum A."/>
            <person name="Steindorff A."/>
            <person name="Ohm R.A."/>
            <person name="Martin F."/>
            <person name="Silar P."/>
            <person name="Natvig D.O."/>
            <person name="Lalanne C."/>
            <person name="Gautier V."/>
            <person name="Ament-Velasquez S.L."/>
            <person name="Kruys A."/>
            <person name="Hutchinson M.I."/>
            <person name="Powell A.J."/>
            <person name="Barry K."/>
            <person name="Miller A.N."/>
            <person name="Grigoriev I.V."/>
            <person name="Debuchy R."/>
            <person name="Gladieux P."/>
            <person name="Hiltunen Thoren M."/>
            <person name="Johannesson H."/>
        </authorList>
    </citation>
    <scope>NUCLEOTIDE SEQUENCE [LARGE SCALE GENOMIC DNA]</scope>
    <source>
        <strain evidence="2 3">FGSC 10403</strain>
    </source>
</reference>